<dbReference type="Pfam" id="PF22636">
    <property type="entry name" value="FlK"/>
    <property type="match status" value="1"/>
</dbReference>
<keyword evidence="6" id="KW-1185">Reference proteome</keyword>
<dbReference type="InterPro" id="IPR025540">
    <property type="entry name" value="FlK"/>
</dbReference>
<feature type="binding site" evidence="2">
    <location>
        <position position="61"/>
    </location>
    <ligand>
        <name>CoA</name>
        <dbReference type="ChEBI" id="CHEBI:57287"/>
    </ligand>
</feature>
<dbReference type="GO" id="GO:0016787">
    <property type="term" value="F:hydrolase activity"/>
    <property type="evidence" value="ECO:0007669"/>
    <property type="project" value="UniProtKB-KW"/>
</dbReference>
<keyword evidence="5" id="KW-0378">Hydrolase</keyword>
<reference evidence="5 6" key="1">
    <citation type="submission" date="2017-03" db="EMBL/GenBank/DDBJ databases">
        <title>Genome sequence of Clostridium hungatei DSM 14427.</title>
        <authorList>
            <person name="Poehlein A."/>
            <person name="Daniel R."/>
        </authorList>
    </citation>
    <scope>NUCLEOTIDE SEQUENCE [LARGE SCALE GENOMIC DNA]</scope>
    <source>
        <strain evidence="5 6">DSM 14427</strain>
    </source>
</reference>
<dbReference type="RefSeq" id="WP_080063085.1">
    <property type="nucleotide sequence ID" value="NZ_MZGX01000003.1"/>
</dbReference>
<feature type="binding site" evidence="2">
    <location>
        <position position="61"/>
    </location>
    <ligand>
        <name>substrate</name>
    </ligand>
</feature>
<feature type="region of interest" description="Disordered" evidence="3">
    <location>
        <begin position="1"/>
        <end position="20"/>
    </location>
</feature>
<dbReference type="InterPro" id="IPR029069">
    <property type="entry name" value="HotDog_dom_sf"/>
</dbReference>
<organism evidence="5 6">
    <name type="scientific">Ruminiclostridium hungatei</name>
    <name type="common">Clostridium hungatei</name>
    <dbReference type="NCBI Taxonomy" id="48256"/>
    <lineage>
        <taxon>Bacteria</taxon>
        <taxon>Bacillati</taxon>
        <taxon>Bacillota</taxon>
        <taxon>Clostridia</taxon>
        <taxon>Eubacteriales</taxon>
        <taxon>Oscillospiraceae</taxon>
        <taxon>Ruminiclostridium</taxon>
    </lineage>
</organism>
<evidence type="ECO:0000256" key="3">
    <source>
        <dbReference type="SAM" id="MobiDB-lite"/>
    </source>
</evidence>
<dbReference type="CDD" id="cd03440">
    <property type="entry name" value="hot_dog"/>
    <property type="match status" value="1"/>
</dbReference>
<dbReference type="InterPro" id="IPR054485">
    <property type="entry name" value="FlK-like_dom"/>
</dbReference>
<dbReference type="SUPFAM" id="SSF54637">
    <property type="entry name" value="Thioesterase/thiol ester dehydrase-isomerase"/>
    <property type="match status" value="1"/>
</dbReference>
<dbReference type="OrthoDB" id="6902891at2"/>
<dbReference type="STRING" id="48256.CLHUN_06200"/>
<protein>
    <submittedName>
        <fullName evidence="5">Fluoroacetyl-CoA thioesterase</fullName>
        <ecNumber evidence="5">3.1.2.29</ecNumber>
    </submittedName>
</protein>
<dbReference type="PIRSF" id="PIRSF014972">
    <property type="entry name" value="FlK"/>
    <property type="match status" value="1"/>
</dbReference>
<evidence type="ECO:0000259" key="4">
    <source>
        <dbReference type="Pfam" id="PF22636"/>
    </source>
</evidence>
<dbReference type="Gene3D" id="3.10.129.10">
    <property type="entry name" value="Hotdog Thioesterase"/>
    <property type="match status" value="1"/>
</dbReference>
<feature type="active site" evidence="1">
    <location>
        <position position="42"/>
    </location>
</feature>
<proteinExistence type="predicted"/>
<feature type="active site" evidence="1">
    <location>
        <position position="34"/>
    </location>
</feature>
<dbReference type="EMBL" id="MZGX01000003">
    <property type="protein sequence ID" value="OPX45683.1"/>
    <property type="molecule type" value="Genomic_DNA"/>
</dbReference>
<feature type="binding site" evidence="2">
    <location>
        <position position="112"/>
    </location>
    <ligand>
        <name>substrate</name>
    </ligand>
</feature>
<sequence>MEITEGLTGEASALVDSSNTARTMGSGDMEVFATPSMIALMEKAATNALKEYLASDSSSVGTVISVRHTAATPLGMTVTARAVLTGVDGKRLVFSVEAFDEKDKIGEGTHERFIVNRERFLTKANGKK</sequence>
<evidence type="ECO:0000313" key="6">
    <source>
        <dbReference type="Proteomes" id="UP000191554"/>
    </source>
</evidence>
<feature type="active site" evidence="1">
    <location>
        <position position="68"/>
    </location>
</feature>
<dbReference type="EC" id="3.1.2.29" evidence="5"/>
<dbReference type="AlphaFoldDB" id="A0A1V4SPG3"/>
<accession>A0A1V4SPG3</accession>
<dbReference type="PANTHER" id="PTHR36934:SF1">
    <property type="entry name" value="THIOESTERASE DOMAIN-CONTAINING PROTEIN"/>
    <property type="match status" value="1"/>
</dbReference>
<evidence type="ECO:0000256" key="1">
    <source>
        <dbReference type="PIRSR" id="PIRSR014972-1"/>
    </source>
</evidence>
<evidence type="ECO:0000256" key="2">
    <source>
        <dbReference type="PIRSR" id="PIRSR014972-2"/>
    </source>
</evidence>
<evidence type="ECO:0000313" key="5">
    <source>
        <dbReference type="EMBL" id="OPX45683.1"/>
    </source>
</evidence>
<name>A0A1V4SPG3_RUMHU</name>
<feature type="domain" description="Fluoroacetyl-CoA-specific thioesterase-like" evidence="4">
    <location>
        <begin position="15"/>
        <end position="118"/>
    </location>
</feature>
<dbReference type="Proteomes" id="UP000191554">
    <property type="component" value="Unassembled WGS sequence"/>
</dbReference>
<comment type="caution">
    <text evidence="5">The sequence shown here is derived from an EMBL/GenBank/DDBJ whole genome shotgun (WGS) entry which is preliminary data.</text>
</comment>
<dbReference type="PANTHER" id="PTHR36934">
    <property type="entry name" value="BLR0278 PROTEIN"/>
    <property type="match status" value="1"/>
</dbReference>
<gene>
    <name evidence="5" type="primary">flK</name>
    <name evidence="5" type="ORF">CLHUN_06200</name>
</gene>